<evidence type="ECO:0000259" key="1">
    <source>
        <dbReference type="Pfam" id="PF07589"/>
    </source>
</evidence>
<feature type="domain" description="Ice-binding protein C-terminal" evidence="1">
    <location>
        <begin position="309"/>
        <end position="332"/>
    </location>
</feature>
<organism evidence="2 3">
    <name type="scientific">Candidatus Accumulibacter meliphilus</name>
    <dbReference type="NCBI Taxonomy" id="2211374"/>
    <lineage>
        <taxon>Bacteria</taxon>
        <taxon>Pseudomonadati</taxon>
        <taxon>Pseudomonadota</taxon>
        <taxon>Betaproteobacteria</taxon>
        <taxon>Candidatus Accumulibacter</taxon>
    </lineage>
</organism>
<dbReference type="InterPro" id="IPR013424">
    <property type="entry name" value="Ice-binding_C"/>
</dbReference>
<name>A0A369XNI3_9PROT</name>
<gene>
    <name evidence="2" type="ORF">DVS81_08900</name>
</gene>
<reference evidence="2 3" key="1">
    <citation type="submission" date="2018-05" db="EMBL/GenBank/DDBJ databases">
        <title>Integrated omic analyses show evidence that a Ca. Accumulibacter phosphatis strain performs denitrification under micro-aerobic conditions.</title>
        <authorList>
            <person name="Camejo P.Y."/>
            <person name="Katherine M.D."/>
            <person name="Daniel N.R."/>
        </authorList>
    </citation>
    <scope>NUCLEOTIDE SEQUENCE [LARGE SCALE GENOMIC DNA]</scope>
    <source>
        <strain evidence="2">UW-LDO-IC</strain>
    </source>
</reference>
<accession>A0A369XNI3</accession>
<evidence type="ECO:0000313" key="3">
    <source>
        <dbReference type="Proteomes" id="UP000253831"/>
    </source>
</evidence>
<sequence length="333" mass="34633">MIFASKLSSQVLPREVGVGPCGIPKTKTCEAHFNLHQPVSDKGWYLMSKEFPMNVFCNKTKVALAVAALAVSAGASAAPIAMTLTDITGAFNPIIDGVFTVYAGDPELSGTGYPTFAAGEAAAKSALGGNAGSPDGNVELGKYGSQTSMFGNFSGGKHIKLSSLQIEDWQSGLDRQYIQGAATAIGAGTLSELQMAAALVGFYAGTLPGSLAPWQYVSDPNISYVELDGHTVHIGLAGFYDATDVLKTLFPLLALAGAIPDGAQVSEVVKVALGGARARDTYLYSFFATPSEVYTADGSYTGNYDVTVVPEPESLALLGIGLLGLCLGRRRRA</sequence>
<dbReference type="AlphaFoldDB" id="A0A369XNI3"/>
<dbReference type="EMBL" id="QPGA01000013">
    <property type="protein sequence ID" value="RDE50920.1"/>
    <property type="molecule type" value="Genomic_DNA"/>
</dbReference>
<dbReference type="NCBIfam" id="NF038130">
    <property type="entry name" value="PEP_NF038130"/>
    <property type="match status" value="1"/>
</dbReference>
<comment type="caution">
    <text evidence="2">The sequence shown here is derived from an EMBL/GenBank/DDBJ whole genome shotgun (WGS) entry which is preliminary data.</text>
</comment>
<proteinExistence type="predicted"/>
<protein>
    <submittedName>
        <fullName evidence="2">PEP-CTERM sorting domain-containing protein</fullName>
    </submittedName>
</protein>
<dbReference type="Pfam" id="PF07589">
    <property type="entry name" value="PEP-CTERM"/>
    <property type="match status" value="1"/>
</dbReference>
<dbReference type="Proteomes" id="UP000253831">
    <property type="component" value="Unassembled WGS sequence"/>
</dbReference>
<evidence type="ECO:0000313" key="2">
    <source>
        <dbReference type="EMBL" id="RDE50920.1"/>
    </source>
</evidence>
<dbReference type="NCBIfam" id="TIGR02595">
    <property type="entry name" value="PEP_CTERM"/>
    <property type="match status" value="1"/>
</dbReference>